<dbReference type="PANTHER" id="PTHR12526">
    <property type="entry name" value="GLYCOSYLTRANSFERASE"/>
    <property type="match status" value="1"/>
</dbReference>
<evidence type="ECO:0000259" key="2">
    <source>
        <dbReference type="Pfam" id="PF00534"/>
    </source>
</evidence>
<sequence>MGGKPKLLLFSHLSGVDVMTGAEKLFLLFIRELASHFECRLVVPQEGVLAAQARAAGIGTLAMELPLSLALFSALPQVDAEVGALPSHPAWEPLVFLLLRECPDYVWTNTTVHPMPAMAATSLGIPTIWSVMETMRATPNRPQAAAIVSLYSQLIVGISDSVLEPYVESGASGKTAVLRPYVEPAAHAPERWPEIRARQRGRLGFREEDFVAGFVAATIYPNKGLLEFVHAMIPLMKQHPGVRAMIVGKSVDEPYVHLCRDLIWRQDLSSRFAWMEFRERIEEIYAPMDAVVVPSLVPEGFGMTALEGMMFGKPVVAFAAGGLREILEQAEAGAWLVPTGHAQGLTERLHMLMHNPALRQSLGAHNASVAAERFGVRQFREALGAWLVRLPPPASQQPEAPPPEIPQHGLVRGAGSGTVYLIQHGRKRPFASPKALRDHGFRFEDVRNVPDLVLDFIPDGEPLLEAHAGRRRPRRGRGRGRRRLKKRGRSRVRGTRVRASRRGGRSRRRVAARSAGRKRRRSASARKRKGR</sequence>
<name>A0ABT6TCV4_9BACL</name>
<dbReference type="PANTHER" id="PTHR12526:SF636">
    <property type="entry name" value="BLL3647 PROTEIN"/>
    <property type="match status" value="1"/>
</dbReference>
<protein>
    <submittedName>
        <fullName evidence="3">Glycosyltransferase family 4 protein</fullName>
        <ecNumber evidence="3">2.4.-.-</ecNumber>
    </submittedName>
</protein>
<dbReference type="InterPro" id="IPR001296">
    <property type="entry name" value="Glyco_trans_1"/>
</dbReference>
<organism evidence="3 4">
    <name type="scientific">Cohnella hashimotonis</name>
    <dbReference type="NCBI Taxonomy" id="2826895"/>
    <lineage>
        <taxon>Bacteria</taxon>
        <taxon>Bacillati</taxon>
        <taxon>Bacillota</taxon>
        <taxon>Bacilli</taxon>
        <taxon>Bacillales</taxon>
        <taxon>Paenibacillaceae</taxon>
        <taxon>Cohnella</taxon>
    </lineage>
</organism>
<keyword evidence="3" id="KW-0808">Transferase</keyword>
<reference evidence="3" key="1">
    <citation type="submission" date="2023-04" db="EMBL/GenBank/DDBJ databases">
        <title>Comparative genomic analysis of Cohnella hashimotonis sp. nov., isolated from the International Space Station.</title>
        <authorList>
            <person name="Venkateswaran K."/>
            <person name="Simpson A."/>
        </authorList>
    </citation>
    <scope>NUCLEOTIDE SEQUENCE</scope>
    <source>
        <strain evidence="3">F6_2S_P_1</strain>
    </source>
</reference>
<dbReference type="CDD" id="cd03801">
    <property type="entry name" value="GT4_PimA-like"/>
    <property type="match status" value="1"/>
</dbReference>
<feature type="domain" description="Glycosyl transferase family 1" evidence="2">
    <location>
        <begin position="198"/>
        <end position="364"/>
    </location>
</feature>
<dbReference type="Pfam" id="PF00534">
    <property type="entry name" value="Glycos_transf_1"/>
    <property type="match status" value="1"/>
</dbReference>
<comment type="caution">
    <text evidence="3">The sequence shown here is derived from an EMBL/GenBank/DDBJ whole genome shotgun (WGS) entry which is preliminary data.</text>
</comment>
<feature type="compositionally biased region" description="Basic residues" evidence="1">
    <location>
        <begin position="469"/>
        <end position="531"/>
    </location>
</feature>
<evidence type="ECO:0000313" key="4">
    <source>
        <dbReference type="Proteomes" id="UP001161691"/>
    </source>
</evidence>
<feature type="region of interest" description="Disordered" evidence="1">
    <location>
        <begin position="393"/>
        <end position="412"/>
    </location>
</feature>
<dbReference type="Gene3D" id="3.40.50.2000">
    <property type="entry name" value="Glycogen Phosphorylase B"/>
    <property type="match status" value="2"/>
</dbReference>
<dbReference type="SUPFAM" id="SSF53756">
    <property type="entry name" value="UDP-Glycosyltransferase/glycogen phosphorylase"/>
    <property type="match status" value="1"/>
</dbReference>
<dbReference type="RefSeq" id="WP_282907405.1">
    <property type="nucleotide sequence ID" value="NZ_JAGRPV010000001.1"/>
</dbReference>
<gene>
    <name evidence="3" type="ORF">KB449_05475</name>
</gene>
<evidence type="ECO:0000256" key="1">
    <source>
        <dbReference type="SAM" id="MobiDB-lite"/>
    </source>
</evidence>
<dbReference type="EC" id="2.4.-.-" evidence="3"/>
<dbReference type="EMBL" id="JAGRPV010000001">
    <property type="protein sequence ID" value="MDI4644401.1"/>
    <property type="molecule type" value="Genomic_DNA"/>
</dbReference>
<accession>A0ABT6TCV4</accession>
<feature type="compositionally biased region" description="Pro residues" evidence="1">
    <location>
        <begin position="393"/>
        <end position="405"/>
    </location>
</feature>
<dbReference type="Proteomes" id="UP001161691">
    <property type="component" value="Unassembled WGS sequence"/>
</dbReference>
<keyword evidence="4" id="KW-1185">Reference proteome</keyword>
<dbReference type="GO" id="GO:0016757">
    <property type="term" value="F:glycosyltransferase activity"/>
    <property type="evidence" value="ECO:0007669"/>
    <property type="project" value="UniProtKB-KW"/>
</dbReference>
<keyword evidence="3" id="KW-0328">Glycosyltransferase</keyword>
<proteinExistence type="predicted"/>
<feature type="region of interest" description="Disordered" evidence="1">
    <location>
        <begin position="465"/>
        <end position="531"/>
    </location>
</feature>
<evidence type="ECO:0000313" key="3">
    <source>
        <dbReference type="EMBL" id="MDI4644401.1"/>
    </source>
</evidence>